<feature type="region of interest" description="Disordered" evidence="1">
    <location>
        <begin position="489"/>
        <end position="519"/>
    </location>
</feature>
<evidence type="ECO:0000256" key="1">
    <source>
        <dbReference type="SAM" id="MobiDB-lite"/>
    </source>
</evidence>
<feature type="domain" description="DUF6546" evidence="2">
    <location>
        <begin position="292"/>
        <end position="489"/>
    </location>
</feature>
<keyword evidence="4" id="KW-1185">Reference proteome</keyword>
<dbReference type="OrthoDB" id="4802432at2759"/>
<reference evidence="3 4" key="1">
    <citation type="submission" date="2016-06" db="EMBL/GenBank/DDBJ databases">
        <title>Living apart together: crosstalk between the core and supernumerary genomes in a fungal plant pathogen.</title>
        <authorList>
            <person name="Vanheule A."/>
            <person name="Audenaert K."/>
            <person name="Warris S."/>
            <person name="Van De Geest H."/>
            <person name="Schijlen E."/>
            <person name="Hofte M."/>
            <person name="De Saeger S."/>
            <person name="Haesaert G."/>
            <person name="Waalwijk C."/>
            <person name="Van Der Lee T."/>
        </authorList>
    </citation>
    <scope>NUCLEOTIDE SEQUENCE [LARGE SCALE GENOMIC DNA]</scope>
    <source>
        <strain evidence="3 4">2516</strain>
    </source>
</reference>
<dbReference type="STRING" id="36050.A0A1B8AKI7"/>
<comment type="caution">
    <text evidence="3">The sequence shown here is derived from an EMBL/GenBank/DDBJ whole genome shotgun (WGS) entry which is preliminary data.</text>
</comment>
<organism evidence="3 4">
    <name type="scientific">Fusarium poae</name>
    <dbReference type="NCBI Taxonomy" id="36050"/>
    <lineage>
        <taxon>Eukaryota</taxon>
        <taxon>Fungi</taxon>
        <taxon>Dikarya</taxon>
        <taxon>Ascomycota</taxon>
        <taxon>Pezizomycotina</taxon>
        <taxon>Sordariomycetes</taxon>
        <taxon>Hypocreomycetidae</taxon>
        <taxon>Hypocreales</taxon>
        <taxon>Nectriaceae</taxon>
        <taxon>Fusarium</taxon>
    </lineage>
</organism>
<dbReference type="EMBL" id="LYXU01000003">
    <property type="protein sequence ID" value="OBS20796.1"/>
    <property type="molecule type" value="Genomic_DNA"/>
</dbReference>
<dbReference type="OMA" id="CPACEWP"/>
<dbReference type="Pfam" id="PF20183">
    <property type="entry name" value="DUF6546"/>
    <property type="match status" value="1"/>
</dbReference>
<dbReference type="InterPro" id="IPR046676">
    <property type="entry name" value="DUF6546"/>
</dbReference>
<gene>
    <name evidence="3" type="ORF">FPOA_07137</name>
</gene>
<evidence type="ECO:0000259" key="2">
    <source>
        <dbReference type="Pfam" id="PF20183"/>
    </source>
</evidence>
<dbReference type="AlphaFoldDB" id="A0A1B8AKI7"/>
<proteinExistence type="predicted"/>
<accession>A0A1B8AKI7</accession>
<evidence type="ECO:0000313" key="4">
    <source>
        <dbReference type="Proteomes" id="UP000091967"/>
    </source>
</evidence>
<sequence>MPRFHSLPAEVQNLILYFVVESSTASSTPQTASAPMKSNLAPYACVDKFWNSFFESRTFNNLIITQYDIPAFSQILSRQRRLLLKHLWFRIQLPNYLTPPIKQDEKANVLWDLDSAFTKSISELWDVLSVWDSTRHKGMTLELSAFSPSDWNGYSVYRAVEKEIGMYREHLKAGSTEQYEAASDVHNQYINWHSAIGGVRGRSDYWFAAVNNLFGWKPLELTEDVYQLPPISVVAKFLIRRQQYREIYPTALETMLRSLTAVQDIQVERWRCAESRDEKMWCNEARIAFGMSLPGSVKRLSLHGEMSQVFHNWEPKEATVVSLAKTLRQYTRHLEHLSISHLVDAKEFLRPFYTDNGVRLLPDWENLKRLSLTSDIFRTGTEKDITDLLCAAARAARRMPNLEMLELWNGDEESACIFSYRVEDMVGNINWRGIHLPTLSHEVSRAWGLASINNNRPDVRESAKPFETERILSSMQMLKYLNSKDQALHPISASRATQKRKRNESDGDKMKNIKKARNY</sequence>
<evidence type="ECO:0000313" key="3">
    <source>
        <dbReference type="EMBL" id="OBS20796.1"/>
    </source>
</evidence>
<dbReference type="Proteomes" id="UP000091967">
    <property type="component" value="Unassembled WGS sequence"/>
</dbReference>
<protein>
    <recommendedName>
        <fullName evidence="2">DUF6546 domain-containing protein</fullName>
    </recommendedName>
</protein>
<name>A0A1B8AKI7_FUSPO</name>